<evidence type="ECO:0000313" key="6">
    <source>
        <dbReference type="EMBL" id="CAE6510294.1"/>
    </source>
</evidence>
<dbReference type="InterPro" id="IPR036322">
    <property type="entry name" value="WD40_repeat_dom_sf"/>
</dbReference>
<dbReference type="PRINTS" id="PR00320">
    <property type="entry name" value="GPROTEINBRPT"/>
</dbReference>
<feature type="domain" description="Nephrocystin 3-like N-terminal" evidence="5">
    <location>
        <begin position="284"/>
        <end position="448"/>
    </location>
</feature>
<dbReference type="SUPFAM" id="SSF52540">
    <property type="entry name" value="P-loop containing nucleoside triphosphate hydrolases"/>
    <property type="match status" value="1"/>
</dbReference>
<feature type="repeat" description="WD" evidence="3">
    <location>
        <begin position="1199"/>
        <end position="1240"/>
    </location>
</feature>
<dbReference type="PROSITE" id="PS50294">
    <property type="entry name" value="WD_REPEATS_REGION"/>
    <property type="match status" value="5"/>
</dbReference>
<feature type="repeat" description="WD" evidence="3">
    <location>
        <begin position="1070"/>
        <end position="1111"/>
    </location>
</feature>
<dbReference type="InterPro" id="IPR056884">
    <property type="entry name" value="NPHP3-like_N"/>
</dbReference>
<evidence type="ECO:0000259" key="5">
    <source>
        <dbReference type="Pfam" id="PF24883"/>
    </source>
</evidence>
<dbReference type="Pfam" id="PF00400">
    <property type="entry name" value="WD40"/>
    <property type="match status" value="7"/>
</dbReference>
<dbReference type="SUPFAM" id="SSF50978">
    <property type="entry name" value="WD40 repeat-like"/>
    <property type="match status" value="2"/>
</dbReference>
<dbReference type="EMBL" id="CAJMXA010003667">
    <property type="protein sequence ID" value="CAE6510294.1"/>
    <property type="molecule type" value="Genomic_DNA"/>
</dbReference>
<dbReference type="InterPro" id="IPR019775">
    <property type="entry name" value="WD40_repeat_CS"/>
</dbReference>
<dbReference type="InterPro" id="IPR001680">
    <property type="entry name" value="WD40_rpt"/>
</dbReference>
<comment type="caution">
    <text evidence="6">The sequence shown here is derived from an EMBL/GenBank/DDBJ whole genome shotgun (WGS) entry which is preliminary data.</text>
</comment>
<feature type="compositionally biased region" description="Low complexity" evidence="4">
    <location>
        <begin position="44"/>
        <end position="64"/>
    </location>
</feature>
<evidence type="ECO:0000256" key="1">
    <source>
        <dbReference type="ARBA" id="ARBA00022574"/>
    </source>
</evidence>
<organism evidence="6 7">
    <name type="scientific">Rhizoctonia solani</name>
    <dbReference type="NCBI Taxonomy" id="456999"/>
    <lineage>
        <taxon>Eukaryota</taxon>
        <taxon>Fungi</taxon>
        <taxon>Dikarya</taxon>
        <taxon>Basidiomycota</taxon>
        <taxon>Agaricomycotina</taxon>
        <taxon>Agaricomycetes</taxon>
        <taxon>Cantharellales</taxon>
        <taxon>Ceratobasidiaceae</taxon>
        <taxon>Rhizoctonia</taxon>
    </lineage>
</organism>
<accession>A0A8H3D4M4</accession>
<dbReference type="InterPro" id="IPR015943">
    <property type="entry name" value="WD40/YVTN_repeat-like_dom_sf"/>
</dbReference>
<dbReference type="CDD" id="cd00200">
    <property type="entry name" value="WD40"/>
    <property type="match status" value="2"/>
</dbReference>
<dbReference type="PROSITE" id="PS00678">
    <property type="entry name" value="WD_REPEATS_1"/>
    <property type="match status" value="3"/>
</dbReference>
<evidence type="ECO:0000256" key="2">
    <source>
        <dbReference type="ARBA" id="ARBA00022737"/>
    </source>
</evidence>
<keyword evidence="2" id="KW-0677">Repeat</keyword>
<dbReference type="PANTHER" id="PTHR19848:SF8">
    <property type="entry name" value="F-BOX AND WD REPEAT DOMAIN CONTAINING 7"/>
    <property type="match status" value="1"/>
</dbReference>
<dbReference type="PANTHER" id="PTHR19848">
    <property type="entry name" value="WD40 REPEAT PROTEIN"/>
    <property type="match status" value="1"/>
</dbReference>
<feature type="repeat" description="WD" evidence="3">
    <location>
        <begin position="1027"/>
        <end position="1068"/>
    </location>
</feature>
<gene>
    <name evidence="6" type="ORF">RDB_LOCUS126501</name>
</gene>
<dbReference type="PROSITE" id="PS50082">
    <property type="entry name" value="WD_REPEATS_2"/>
    <property type="match status" value="7"/>
</dbReference>
<name>A0A8H3D4M4_9AGAM</name>
<evidence type="ECO:0000313" key="7">
    <source>
        <dbReference type="Proteomes" id="UP000663853"/>
    </source>
</evidence>
<evidence type="ECO:0000256" key="4">
    <source>
        <dbReference type="SAM" id="MobiDB-lite"/>
    </source>
</evidence>
<feature type="repeat" description="WD" evidence="3">
    <location>
        <begin position="1367"/>
        <end position="1408"/>
    </location>
</feature>
<dbReference type="InterPro" id="IPR027417">
    <property type="entry name" value="P-loop_NTPase"/>
</dbReference>
<sequence>MSVSEWIKRQKDKTKRLFYSEIPRSTLPPDLSNVSPSQDPGDQPLSSAPDLGPLGGLLLPAHGGTVTASTVSLPDPAVKPTQTASADPTLSVKSSPNNEAKHEKRTTKLAWEGLKTLLRLLEARTDAFGRLKSAFGELYQCVEIFENASQGRKDYRELGEKLDLLFQDLRPFRDSLMGPAMASSVKDLCDGIESEVKLIEEKKERNNWERHAEAMKDSEDVLGCYRRIHEHVERLMMKANLNIWKTIDEATIQRRLDRLSPSPFAAYGSAVSKAVKRGACTEGTRVLELDKLKSWARNSATEKIRWINGMAGTGKTTISYNLCAELDLDKNHQLAASFFCTRLIHECREVQFVIRTIAYQLARFSPDFRLALSSALESDPDAGTYEPKRQFEKLVAGPLMKVRHALTSDFVVVIDALDELQDDDSIAKILDAIVSAPGLPIRFLVSSRPEPEIYRRMVEQLENNPDAKLVLHELDPVKVKLDIKKYLEDELKGIPLTPEQWSRLTELCGVLFIYASTVCRQIKDGKKMGRLRQAVDMVLRLSPPKPGYNVEKALDDLYTSILEAAFQRPEINDDDRADMISVLHTVVCSQELMTTEMLAGLLDLEDAERADALLRPLCSVIHVVETGVATTLHASFSDFMFDMKRSGTAFHCMATAHHHKLTQACLQRIKSNPVQFNICGFESSYLLDKQVTDLAQRVKRAIPSALLYACRYWVLHLERSGQLAELIDPVHDFLSVRLLLWMEILNVEKYIGTGIELMQRVEKWCQKIRTSKEIFECRGTDSFSDPIARAKELAAIAADAWQFASVYVNHPISQSTPHIYTSMLPFWSSASPIFQYYIPRTLAVPRPEGSIMNQRPLPLLATWSTGQRAAPPRYSPDGDHIVTTNGNDIHIRDAWSGKMVHSLEGHTDLVSSVVFSADGLLVASGSHDGTIRIWDAKSWKAVVAIDSITEGSRKVWSVAFSENRNSLVSLMIGCIRTWSVPTGEPGITITDGDYETAIFSPDGSHIITAGSIIQFRDASTGNLIEDLGEHGGRTLSLGFSPDHSRLISVSEDSTIRVWDVETKRIILGILAGHIGRITQVIFSPNSLYIASCGDDYAIRLWDAQTGEMATDPLEGHTRAVKSIAFSPDSSRLISSSLDNTIRIWSTQHIDRAKALLEGHTDWVRSARFSSDGTLLVTASASLDRKIQLCNIKDGTNRCLDDSTKRAESLHFSCDGSQLSFGSEDKHIHVWDVQSGEQITGNRNARSEERFRPTGLDPWHLLSYDYTYQDELWEMWDYIEIGEDPFEATQSFRTFPDGSSIVFRSENQDTRMYDPRTFTRIRDPLSGRLEGLFSIVTSPNGLYLASADEAGAIQMWDAQTGQLVMGPLEGHTEPVTRILFSPDGTRMVSFSFDLTMRFWSIPENLNVLKNDIADSPQEADTTFAINSSWKLNPDGWIVNSRGELLIWVPSDLRTYLLHPENDLLISRRGSWKIDFTGTNIGPLWVNSYRTEQET</sequence>
<feature type="region of interest" description="Disordered" evidence="4">
    <location>
        <begin position="18"/>
        <end position="105"/>
    </location>
</feature>
<protein>
    <recommendedName>
        <fullName evidence="5">Nephrocystin 3-like N-terminal domain-containing protein</fullName>
    </recommendedName>
</protein>
<dbReference type="InterPro" id="IPR020472">
    <property type="entry name" value="WD40_PAC1"/>
</dbReference>
<reference evidence="6" key="1">
    <citation type="submission" date="2021-01" db="EMBL/GenBank/DDBJ databases">
        <authorList>
            <person name="Kaushik A."/>
        </authorList>
    </citation>
    <scope>NUCLEOTIDE SEQUENCE</scope>
    <source>
        <strain evidence="6">AG6-10EEA</strain>
    </source>
</reference>
<dbReference type="Proteomes" id="UP000663853">
    <property type="component" value="Unassembled WGS sequence"/>
</dbReference>
<proteinExistence type="predicted"/>
<keyword evidence="1 3" id="KW-0853">WD repeat</keyword>
<feature type="compositionally biased region" description="Polar residues" evidence="4">
    <location>
        <begin position="80"/>
        <end position="98"/>
    </location>
</feature>
<dbReference type="SMART" id="SM00320">
    <property type="entry name" value="WD40"/>
    <property type="match status" value="10"/>
</dbReference>
<dbReference type="Gene3D" id="2.130.10.10">
    <property type="entry name" value="YVTN repeat-like/Quinoprotein amine dehydrogenase"/>
    <property type="match status" value="4"/>
</dbReference>
<feature type="repeat" description="WD" evidence="3">
    <location>
        <begin position="1113"/>
        <end position="1154"/>
    </location>
</feature>
<feature type="repeat" description="WD" evidence="3">
    <location>
        <begin position="903"/>
        <end position="944"/>
    </location>
</feature>
<evidence type="ECO:0000256" key="3">
    <source>
        <dbReference type="PROSITE-ProRule" id="PRU00221"/>
    </source>
</evidence>
<dbReference type="Pfam" id="PF24883">
    <property type="entry name" value="NPHP3_N"/>
    <property type="match status" value="1"/>
</dbReference>
<dbReference type="Gene3D" id="3.40.50.300">
    <property type="entry name" value="P-loop containing nucleotide triphosphate hydrolases"/>
    <property type="match status" value="1"/>
</dbReference>
<feature type="repeat" description="WD" evidence="3">
    <location>
        <begin position="1324"/>
        <end position="1365"/>
    </location>
</feature>